<evidence type="ECO:0000313" key="1">
    <source>
        <dbReference type="EMBL" id="CAN0516514.1"/>
    </source>
</evidence>
<gene>
    <name evidence="1" type="ORF">MRATA1EN22A_LOCUS23537</name>
</gene>
<protein>
    <submittedName>
        <fullName evidence="1">Uncharacterized protein</fullName>
    </submittedName>
</protein>
<evidence type="ECO:0000313" key="2">
    <source>
        <dbReference type="Proteomes" id="UP001162501"/>
    </source>
</evidence>
<reference evidence="1" key="1">
    <citation type="submission" date="2023-05" db="EMBL/GenBank/DDBJ databases">
        <authorList>
            <consortium name="ELIXIR-Norway"/>
        </authorList>
    </citation>
    <scope>NUCLEOTIDE SEQUENCE</scope>
</reference>
<dbReference type="Proteomes" id="UP001162501">
    <property type="component" value="Chromosome 4"/>
</dbReference>
<reference evidence="1" key="2">
    <citation type="submission" date="2025-03" db="EMBL/GenBank/DDBJ databases">
        <authorList>
            <consortium name="ELIXIR-Norway"/>
            <consortium name="Elixir Norway"/>
        </authorList>
    </citation>
    <scope>NUCLEOTIDE SEQUENCE</scope>
</reference>
<sequence length="166" mass="17666">MQRHTHQSLLPRTLLSPCSHPSPPAGVSVHSELTQAATVCTPPTACTPMPYTHACAQAHVGSCECAQCARELVHPCVLHPPLDSEHPVTLTIPCRVGTQEAESGAICRDPGQGQPEPPAPDLPSVLQQPPPADLSVIHHEHPAALPSQGTKQVKRRKMLRLLGRGS</sequence>
<name>A0AC59ZV96_RANTA</name>
<organism evidence="1 2">
    <name type="scientific">Rangifer tarandus platyrhynchus</name>
    <name type="common">Svalbard reindeer</name>
    <dbReference type="NCBI Taxonomy" id="3082113"/>
    <lineage>
        <taxon>Eukaryota</taxon>
        <taxon>Metazoa</taxon>
        <taxon>Chordata</taxon>
        <taxon>Craniata</taxon>
        <taxon>Vertebrata</taxon>
        <taxon>Euteleostomi</taxon>
        <taxon>Mammalia</taxon>
        <taxon>Eutheria</taxon>
        <taxon>Laurasiatheria</taxon>
        <taxon>Artiodactyla</taxon>
        <taxon>Ruminantia</taxon>
        <taxon>Pecora</taxon>
        <taxon>Cervidae</taxon>
        <taxon>Odocoileinae</taxon>
        <taxon>Rangifer</taxon>
    </lineage>
</organism>
<dbReference type="EMBL" id="OX596088">
    <property type="protein sequence ID" value="CAN0516514.1"/>
    <property type="molecule type" value="Genomic_DNA"/>
</dbReference>
<proteinExistence type="predicted"/>
<accession>A0AC59ZV96</accession>